<dbReference type="SUPFAM" id="SSF54928">
    <property type="entry name" value="RNA-binding domain, RBD"/>
    <property type="match status" value="1"/>
</dbReference>
<dbReference type="AlphaFoldDB" id="W9S9I8"/>
<organism evidence="1 2">
    <name type="scientific">Morus notabilis</name>
    <dbReference type="NCBI Taxonomy" id="981085"/>
    <lineage>
        <taxon>Eukaryota</taxon>
        <taxon>Viridiplantae</taxon>
        <taxon>Streptophyta</taxon>
        <taxon>Embryophyta</taxon>
        <taxon>Tracheophyta</taxon>
        <taxon>Spermatophyta</taxon>
        <taxon>Magnoliopsida</taxon>
        <taxon>eudicotyledons</taxon>
        <taxon>Gunneridae</taxon>
        <taxon>Pentapetalae</taxon>
        <taxon>rosids</taxon>
        <taxon>fabids</taxon>
        <taxon>Rosales</taxon>
        <taxon>Moraceae</taxon>
        <taxon>Moreae</taxon>
        <taxon>Morus</taxon>
    </lineage>
</organism>
<sequence length="155" mass="17045">MGTLSLKIQVLNLSPRLTLADVTNFFSYCGTVDNIQISRLDAIVDGKPICVLPAGVLPIPIISDEDQTEKKKEGFVGKRHIASRGAEMLSKIEIEWEEKRRVVVEQTISGIGAAEEAAKRVRARLSDVVEKACKFASHLGTTVTHKFNPNSTKQK</sequence>
<evidence type="ECO:0000313" key="2">
    <source>
        <dbReference type="Proteomes" id="UP000030645"/>
    </source>
</evidence>
<dbReference type="GO" id="GO:0003676">
    <property type="term" value="F:nucleic acid binding"/>
    <property type="evidence" value="ECO:0007669"/>
    <property type="project" value="InterPro"/>
</dbReference>
<dbReference type="InterPro" id="IPR035979">
    <property type="entry name" value="RBD_domain_sf"/>
</dbReference>
<dbReference type="Proteomes" id="UP000030645">
    <property type="component" value="Unassembled WGS sequence"/>
</dbReference>
<name>W9S9I8_9ROSA</name>
<reference evidence="2" key="1">
    <citation type="submission" date="2013-01" db="EMBL/GenBank/DDBJ databases">
        <title>Draft Genome Sequence of a Mulberry Tree, Morus notabilis C.K. Schneid.</title>
        <authorList>
            <person name="He N."/>
            <person name="Zhao S."/>
        </authorList>
    </citation>
    <scope>NUCLEOTIDE SEQUENCE</scope>
</reference>
<accession>W9S9I8</accession>
<evidence type="ECO:0000313" key="1">
    <source>
        <dbReference type="EMBL" id="EXC32349.1"/>
    </source>
</evidence>
<protein>
    <submittedName>
        <fullName evidence="1">Uncharacterized protein</fullName>
    </submittedName>
</protein>
<dbReference type="EMBL" id="KE346296">
    <property type="protein sequence ID" value="EXC32349.1"/>
    <property type="molecule type" value="Genomic_DNA"/>
</dbReference>
<keyword evidence="2" id="KW-1185">Reference proteome</keyword>
<proteinExistence type="predicted"/>
<gene>
    <name evidence="1" type="ORF">L484_004690</name>
</gene>